<evidence type="ECO:0000256" key="6">
    <source>
        <dbReference type="ARBA" id="ARBA00022655"/>
    </source>
</evidence>
<dbReference type="UniPathway" id="UPA00028">
    <property type="reaction ID" value="UER00004"/>
</dbReference>
<comment type="similarity">
    <text evidence="3 11">Belongs to the ketopantoate reductase family.</text>
</comment>
<dbReference type="Gene3D" id="3.40.50.720">
    <property type="entry name" value="NAD(P)-binding Rossmann-like Domain"/>
    <property type="match status" value="1"/>
</dbReference>
<evidence type="ECO:0000313" key="15">
    <source>
        <dbReference type="Proteomes" id="UP000306192"/>
    </source>
</evidence>
<dbReference type="InterPro" id="IPR013752">
    <property type="entry name" value="KPA_reductase"/>
</dbReference>
<dbReference type="RefSeq" id="WP_136643447.1">
    <property type="nucleotide sequence ID" value="NZ_QYRT01000047.1"/>
</dbReference>
<dbReference type="Gene3D" id="1.10.1040.10">
    <property type="entry name" value="N-(1-d-carboxylethyl)-l-norvaline Dehydrogenase, domain 2"/>
    <property type="match status" value="1"/>
</dbReference>
<evidence type="ECO:0000259" key="13">
    <source>
        <dbReference type="Pfam" id="PF08546"/>
    </source>
</evidence>
<dbReference type="SUPFAM" id="SSF48179">
    <property type="entry name" value="6-phosphogluconate dehydrogenase C-terminal domain-like"/>
    <property type="match status" value="1"/>
</dbReference>
<dbReference type="PANTHER" id="PTHR43765">
    <property type="entry name" value="2-DEHYDROPANTOATE 2-REDUCTASE-RELATED"/>
    <property type="match status" value="1"/>
</dbReference>
<dbReference type="SUPFAM" id="SSF51735">
    <property type="entry name" value="NAD(P)-binding Rossmann-fold domains"/>
    <property type="match status" value="1"/>
</dbReference>
<feature type="domain" description="Ketopantoate reductase N-terminal" evidence="12">
    <location>
        <begin position="3"/>
        <end position="147"/>
    </location>
</feature>
<keyword evidence="7 11" id="KW-0521">NADP</keyword>
<dbReference type="InterPro" id="IPR036291">
    <property type="entry name" value="NAD(P)-bd_dom_sf"/>
</dbReference>
<proteinExistence type="inferred from homology"/>
<evidence type="ECO:0000256" key="11">
    <source>
        <dbReference type="RuleBase" id="RU362068"/>
    </source>
</evidence>
<accession>A0A4T2BJK5</accession>
<evidence type="ECO:0000256" key="3">
    <source>
        <dbReference type="ARBA" id="ARBA00007870"/>
    </source>
</evidence>
<dbReference type="Proteomes" id="UP000306192">
    <property type="component" value="Unassembled WGS sequence"/>
</dbReference>
<evidence type="ECO:0000256" key="5">
    <source>
        <dbReference type="ARBA" id="ARBA00019465"/>
    </source>
</evidence>
<feature type="domain" description="Ketopantoate reductase C-terminal" evidence="13">
    <location>
        <begin position="172"/>
        <end position="314"/>
    </location>
</feature>
<keyword evidence="8 11" id="KW-0560">Oxidoreductase</keyword>
<evidence type="ECO:0000256" key="2">
    <source>
        <dbReference type="ARBA" id="ARBA00004994"/>
    </source>
</evidence>
<evidence type="ECO:0000256" key="7">
    <source>
        <dbReference type="ARBA" id="ARBA00022857"/>
    </source>
</evidence>
<evidence type="ECO:0000313" key="14">
    <source>
        <dbReference type="EMBL" id="TIH31190.1"/>
    </source>
</evidence>
<evidence type="ECO:0000256" key="1">
    <source>
        <dbReference type="ARBA" id="ARBA00002919"/>
    </source>
</evidence>
<dbReference type="InterPro" id="IPR008927">
    <property type="entry name" value="6-PGluconate_DH-like_C_sf"/>
</dbReference>
<protein>
    <recommendedName>
        <fullName evidence="5 11">2-dehydropantoate 2-reductase</fullName>
        <ecNumber evidence="4 11">1.1.1.169</ecNumber>
    </recommendedName>
    <alternativeName>
        <fullName evidence="9 11">Ketopantoate reductase</fullName>
    </alternativeName>
</protein>
<keyword evidence="6 11" id="KW-0566">Pantothenate biosynthesis</keyword>
<evidence type="ECO:0000256" key="4">
    <source>
        <dbReference type="ARBA" id="ARBA00013014"/>
    </source>
</evidence>
<dbReference type="InterPro" id="IPR013332">
    <property type="entry name" value="KPR_N"/>
</dbReference>
<sequence>MQIALVGAGAIGGSIAASLNRSGHDVELAARGEHLAAIRESGIRLTGAWGTHTALVTANETLTRRPELALVCTKAQDARSAIEANREFLTGLPVVIVQNGLEALATARAALPDADWIGGLALYAASYLSAGEITVTTSGPTLLGSGDGPPTAATVAAAGVLAESVPAQAISNFTGAQWSKLIVNQVNAMPAITGLSVQETIANAELRAIITAGMREAVRVGRASGVRFEKVQGLSSAMLRVFTSVPATLAEQLPLLMARRMGDTPNPGSTLQSIRRGQLTEVDYLNGAVVAEAAAAGVNAPINAALTEMVHGVEASHHFMTPGAVARAVDLAAEKRG</sequence>
<evidence type="ECO:0000256" key="10">
    <source>
        <dbReference type="ARBA" id="ARBA00048793"/>
    </source>
</evidence>
<dbReference type="PANTHER" id="PTHR43765:SF2">
    <property type="entry name" value="2-DEHYDROPANTOATE 2-REDUCTASE"/>
    <property type="match status" value="1"/>
</dbReference>
<dbReference type="GO" id="GO:0015940">
    <property type="term" value="P:pantothenate biosynthetic process"/>
    <property type="evidence" value="ECO:0007669"/>
    <property type="project" value="UniProtKB-UniPathway"/>
</dbReference>
<evidence type="ECO:0000259" key="12">
    <source>
        <dbReference type="Pfam" id="PF02558"/>
    </source>
</evidence>
<comment type="pathway">
    <text evidence="2 11">Cofactor biosynthesis; (R)-pantothenate biosynthesis; (R)-pantoate from 3-methyl-2-oxobutanoate: step 2/2.</text>
</comment>
<dbReference type="InterPro" id="IPR003710">
    <property type="entry name" value="ApbA"/>
</dbReference>
<dbReference type="OrthoDB" id="9796561at2"/>
<dbReference type="GO" id="GO:0008677">
    <property type="term" value="F:2-dehydropantoate 2-reductase activity"/>
    <property type="evidence" value="ECO:0007669"/>
    <property type="project" value="UniProtKB-EC"/>
</dbReference>
<evidence type="ECO:0000256" key="8">
    <source>
        <dbReference type="ARBA" id="ARBA00023002"/>
    </source>
</evidence>
<comment type="catalytic activity">
    <reaction evidence="10 11">
        <text>(R)-pantoate + NADP(+) = 2-dehydropantoate + NADPH + H(+)</text>
        <dbReference type="Rhea" id="RHEA:16233"/>
        <dbReference type="ChEBI" id="CHEBI:11561"/>
        <dbReference type="ChEBI" id="CHEBI:15378"/>
        <dbReference type="ChEBI" id="CHEBI:15980"/>
        <dbReference type="ChEBI" id="CHEBI:57783"/>
        <dbReference type="ChEBI" id="CHEBI:58349"/>
        <dbReference type="EC" id="1.1.1.169"/>
    </reaction>
</comment>
<evidence type="ECO:0000256" key="9">
    <source>
        <dbReference type="ARBA" id="ARBA00032024"/>
    </source>
</evidence>
<dbReference type="AlphaFoldDB" id="A0A4T2BJK5"/>
<reference evidence="14 15" key="1">
    <citation type="journal article" date="2019" name="Microorganisms">
        <title>Systematic Affiliation and Genome Analysis of Subtercola vilae DB165(T) with Particular Emphasis on Cold Adaptation of an Isolate from a High-Altitude Cold Volcano Lake.</title>
        <authorList>
            <person name="Villalobos A.S."/>
            <person name="Wiese J."/>
            <person name="Imhoff J.F."/>
            <person name="Dorador C."/>
            <person name="Keller A."/>
            <person name="Hentschel U."/>
        </authorList>
    </citation>
    <scope>NUCLEOTIDE SEQUENCE [LARGE SCALE GENOMIC DNA]</scope>
    <source>
        <strain evidence="14 15">DB165</strain>
    </source>
</reference>
<dbReference type="GO" id="GO:0005737">
    <property type="term" value="C:cytoplasm"/>
    <property type="evidence" value="ECO:0007669"/>
    <property type="project" value="TreeGrafter"/>
</dbReference>
<organism evidence="14 15">
    <name type="scientific">Subtercola vilae</name>
    <dbReference type="NCBI Taxonomy" id="2056433"/>
    <lineage>
        <taxon>Bacteria</taxon>
        <taxon>Bacillati</taxon>
        <taxon>Actinomycetota</taxon>
        <taxon>Actinomycetes</taxon>
        <taxon>Micrococcales</taxon>
        <taxon>Microbacteriaceae</taxon>
        <taxon>Subtercola</taxon>
    </lineage>
</organism>
<comment type="caution">
    <text evidence="14">The sequence shown here is derived from an EMBL/GenBank/DDBJ whole genome shotgun (WGS) entry which is preliminary data.</text>
</comment>
<name>A0A4T2BJK5_9MICO</name>
<dbReference type="Pfam" id="PF02558">
    <property type="entry name" value="ApbA"/>
    <property type="match status" value="1"/>
</dbReference>
<dbReference type="Pfam" id="PF08546">
    <property type="entry name" value="ApbA_C"/>
    <property type="match status" value="1"/>
</dbReference>
<dbReference type="EC" id="1.1.1.169" evidence="4 11"/>
<dbReference type="EMBL" id="QYRT01000047">
    <property type="protein sequence ID" value="TIH31190.1"/>
    <property type="molecule type" value="Genomic_DNA"/>
</dbReference>
<comment type="function">
    <text evidence="1 11">Catalyzes the NADPH-dependent reduction of ketopantoate into pantoic acid.</text>
</comment>
<keyword evidence="15" id="KW-1185">Reference proteome</keyword>
<dbReference type="NCBIfam" id="TIGR00745">
    <property type="entry name" value="apbA_panE"/>
    <property type="match status" value="1"/>
</dbReference>
<dbReference type="InterPro" id="IPR013328">
    <property type="entry name" value="6PGD_dom2"/>
</dbReference>
<dbReference type="InterPro" id="IPR050838">
    <property type="entry name" value="Ketopantoate_reductase"/>
</dbReference>
<dbReference type="GO" id="GO:0050661">
    <property type="term" value="F:NADP binding"/>
    <property type="evidence" value="ECO:0007669"/>
    <property type="project" value="TreeGrafter"/>
</dbReference>
<gene>
    <name evidence="14" type="ORF">D4765_16700</name>
</gene>